<organism evidence="13 14">
    <name type="scientific">Tessaracoccus bendigoensis DSM 12906</name>
    <dbReference type="NCBI Taxonomy" id="1123357"/>
    <lineage>
        <taxon>Bacteria</taxon>
        <taxon>Bacillati</taxon>
        <taxon>Actinomycetota</taxon>
        <taxon>Actinomycetes</taxon>
        <taxon>Propionibacteriales</taxon>
        <taxon>Propionibacteriaceae</taxon>
        <taxon>Tessaracoccus</taxon>
    </lineage>
</organism>
<dbReference type="Pfam" id="PF02223">
    <property type="entry name" value="Thymidylate_kin"/>
    <property type="match status" value="1"/>
</dbReference>
<keyword evidence="4 11" id="KW-0808">Transferase</keyword>
<keyword evidence="6 11" id="KW-0547">Nucleotide-binding</keyword>
<dbReference type="GO" id="GO:0006235">
    <property type="term" value="P:dTTP biosynthetic process"/>
    <property type="evidence" value="ECO:0007669"/>
    <property type="project" value="UniProtKB-UniRule"/>
</dbReference>
<dbReference type="InterPro" id="IPR018094">
    <property type="entry name" value="Thymidylate_kinase"/>
</dbReference>
<comment type="similarity">
    <text evidence="1 11">Belongs to the thymidylate kinase family.</text>
</comment>
<gene>
    <name evidence="11" type="primary">tmk</name>
    <name evidence="13" type="ORF">SAMN02745244_01892</name>
</gene>
<evidence type="ECO:0000256" key="8">
    <source>
        <dbReference type="ARBA" id="ARBA00022840"/>
    </source>
</evidence>
<dbReference type="InterPro" id="IPR039430">
    <property type="entry name" value="Thymidylate_kin-like_dom"/>
</dbReference>
<dbReference type="SUPFAM" id="SSF52540">
    <property type="entry name" value="P-loop containing nucleoside triphosphate hydrolases"/>
    <property type="match status" value="1"/>
</dbReference>
<comment type="caution">
    <text evidence="11">Lacks conserved residue(s) required for the propagation of feature annotation.</text>
</comment>
<dbReference type="GO" id="GO:0006227">
    <property type="term" value="P:dUDP biosynthetic process"/>
    <property type="evidence" value="ECO:0007669"/>
    <property type="project" value="TreeGrafter"/>
</dbReference>
<protein>
    <recommendedName>
        <fullName evidence="3 11">Thymidylate kinase</fullName>
        <ecNumber evidence="2 11">2.7.4.9</ecNumber>
    </recommendedName>
    <alternativeName>
        <fullName evidence="11">dTMP kinase</fullName>
    </alternativeName>
</protein>
<dbReference type="STRING" id="1123357.SAMN02745244_01892"/>
<evidence type="ECO:0000256" key="6">
    <source>
        <dbReference type="ARBA" id="ARBA00022741"/>
    </source>
</evidence>
<keyword evidence="7 11" id="KW-0418">Kinase</keyword>
<keyword evidence="8 11" id="KW-0067">ATP-binding</keyword>
<sequence>MPGLFVVFEGGDSVGKSTQVALLSDWLDGRGVRHLSTRQPGGTPIGAELRRLVLDPSYGDVSPRAEAMMYAADKAQHVHELIAPALARGEVVVSDRYVLSMIAYQGAGRELAMNDIAFLGWWAVGGLRPDLTVLLDADPDAAVAAIEDKDRLEQAGLDLHHRARSFFLEQAQSDPAHFLVLNARGSRESIAAAIRDRVEPLLP</sequence>
<dbReference type="NCBIfam" id="TIGR00041">
    <property type="entry name" value="DTMP_kinase"/>
    <property type="match status" value="1"/>
</dbReference>
<dbReference type="GO" id="GO:0006233">
    <property type="term" value="P:dTDP biosynthetic process"/>
    <property type="evidence" value="ECO:0007669"/>
    <property type="project" value="InterPro"/>
</dbReference>
<proteinExistence type="inferred from homology"/>
<evidence type="ECO:0000256" key="11">
    <source>
        <dbReference type="HAMAP-Rule" id="MF_00165"/>
    </source>
</evidence>
<dbReference type="EC" id="2.7.4.9" evidence="2 11"/>
<dbReference type="GO" id="GO:0004798">
    <property type="term" value="F:dTMP kinase activity"/>
    <property type="evidence" value="ECO:0007669"/>
    <property type="project" value="UniProtKB-UniRule"/>
</dbReference>
<evidence type="ECO:0000256" key="2">
    <source>
        <dbReference type="ARBA" id="ARBA00012980"/>
    </source>
</evidence>
<dbReference type="RefSeq" id="WP_073187498.1">
    <property type="nucleotide sequence ID" value="NZ_FQZG01000030.1"/>
</dbReference>
<name>A0A1M6H615_9ACTN</name>
<dbReference type="FunFam" id="3.40.50.300:FF:000225">
    <property type="entry name" value="Thymidylate kinase"/>
    <property type="match status" value="1"/>
</dbReference>
<evidence type="ECO:0000256" key="1">
    <source>
        <dbReference type="ARBA" id="ARBA00009776"/>
    </source>
</evidence>
<dbReference type="EMBL" id="FQZG01000030">
    <property type="protein sequence ID" value="SHJ17620.1"/>
    <property type="molecule type" value="Genomic_DNA"/>
</dbReference>
<evidence type="ECO:0000256" key="5">
    <source>
        <dbReference type="ARBA" id="ARBA00022727"/>
    </source>
</evidence>
<accession>A0A1M6H615</accession>
<evidence type="ECO:0000256" key="4">
    <source>
        <dbReference type="ARBA" id="ARBA00022679"/>
    </source>
</evidence>
<dbReference type="CDD" id="cd01672">
    <property type="entry name" value="TMPK"/>
    <property type="match status" value="1"/>
</dbReference>
<comment type="catalytic activity">
    <reaction evidence="9 11">
        <text>dTMP + ATP = dTDP + ADP</text>
        <dbReference type="Rhea" id="RHEA:13517"/>
        <dbReference type="ChEBI" id="CHEBI:30616"/>
        <dbReference type="ChEBI" id="CHEBI:58369"/>
        <dbReference type="ChEBI" id="CHEBI:63528"/>
        <dbReference type="ChEBI" id="CHEBI:456216"/>
        <dbReference type="EC" id="2.7.4.9"/>
    </reaction>
</comment>
<dbReference type="HAMAP" id="MF_00165">
    <property type="entry name" value="Thymidylate_kinase"/>
    <property type="match status" value="1"/>
</dbReference>
<evidence type="ECO:0000313" key="13">
    <source>
        <dbReference type="EMBL" id="SHJ17620.1"/>
    </source>
</evidence>
<dbReference type="InterPro" id="IPR027417">
    <property type="entry name" value="P-loop_NTPase"/>
</dbReference>
<dbReference type="Gene3D" id="3.40.50.300">
    <property type="entry name" value="P-loop containing nucleotide triphosphate hydrolases"/>
    <property type="match status" value="1"/>
</dbReference>
<dbReference type="GO" id="GO:0005524">
    <property type="term" value="F:ATP binding"/>
    <property type="evidence" value="ECO:0007669"/>
    <property type="project" value="UniProtKB-UniRule"/>
</dbReference>
<dbReference type="GO" id="GO:0005829">
    <property type="term" value="C:cytosol"/>
    <property type="evidence" value="ECO:0007669"/>
    <property type="project" value="TreeGrafter"/>
</dbReference>
<evidence type="ECO:0000256" key="7">
    <source>
        <dbReference type="ARBA" id="ARBA00022777"/>
    </source>
</evidence>
<dbReference type="PANTHER" id="PTHR10344">
    <property type="entry name" value="THYMIDYLATE KINASE"/>
    <property type="match status" value="1"/>
</dbReference>
<reference evidence="14" key="1">
    <citation type="submission" date="2016-11" db="EMBL/GenBank/DDBJ databases">
        <authorList>
            <person name="Varghese N."/>
            <person name="Submissions S."/>
        </authorList>
    </citation>
    <scope>NUCLEOTIDE SEQUENCE [LARGE SCALE GENOMIC DNA]</scope>
    <source>
        <strain evidence="14">DSM 12906</strain>
    </source>
</reference>
<evidence type="ECO:0000259" key="12">
    <source>
        <dbReference type="Pfam" id="PF02223"/>
    </source>
</evidence>
<dbReference type="PANTHER" id="PTHR10344:SF4">
    <property type="entry name" value="UMP-CMP KINASE 2, MITOCHONDRIAL"/>
    <property type="match status" value="1"/>
</dbReference>
<keyword evidence="5 11" id="KW-0545">Nucleotide biosynthesis</keyword>
<evidence type="ECO:0000256" key="9">
    <source>
        <dbReference type="ARBA" id="ARBA00048743"/>
    </source>
</evidence>
<feature type="domain" description="Thymidylate kinase-like" evidence="12">
    <location>
        <begin position="8"/>
        <end position="194"/>
    </location>
</feature>
<keyword evidence="14" id="KW-1185">Reference proteome</keyword>
<evidence type="ECO:0000313" key="14">
    <source>
        <dbReference type="Proteomes" id="UP000184512"/>
    </source>
</evidence>
<dbReference type="AlphaFoldDB" id="A0A1M6H615"/>
<comment type="function">
    <text evidence="10 11">Phosphorylation of dTMP to form dTDP in both de novo and salvage pathways of dTTP synthesis.</text>
</comment>
<evidence type="ECO:0000256" key="10">
    <source>
        <dbReference type="ARBA" id="ARBA00057735"/>
    </source>
</evidence>
<evidence type="ECO:0000256" key="3">
    <source>
        <dbReference type="ARBA" id="ARBA00017144"/>
    </source>
</evidence>
<dbReference type="Proteomes" id="UP000184512">
    <property type="component" value="Unassembled WGS sequence"/>
</dbReference>